<dbReference type="AlphaFoldDB" id="A0A368GK80"/>
<evidence type="ECO:0000313" key="6">
    <source>
        <dbReference type="Proteomes" id="UP000252519"/>
    </source>
</evidence>
<organism evidence="5 6">
    <name type="scientific">Ancylostoma caninum</name>
    <name type="common">Dog hookworm</name>
    <dbReference type="NCBI Taxonomy" id="29170"/>
    <lineage>
        <taxon>Eukaryota</taxon>
        <taxon>Metazoa</taxon>
        <taxon>Ecdysozoa</taxon>
        <taxon>Nematoda</taxon>
        <taxon>Chromadorea</taxon>
        <taxon>Rhabditida</taxon>
        <taxon>Rhabditina</taxon>
        <taxon>Rhabditomorpha</taxon>
        <taxon>Strongyloidea</taxon>
        <taxon>Ancylostomatidae</taxon>
        <taxon>Ancylostomatinae</taxon>
        <taxon>Ancylostoma</taxon>
    </lineage>
</organism>
<dbReference type="OrthoDB" id="5807102at2759"/>
<dbReference type="PROSITE" id="PS51843">
    <property type="entry name" value="NR_LBD"/>
    <property type="match status" value="1"/>
</dbReference>
<comment type="caution">
    <text evidence="5">The sequence shown here is derived from an EMBL/GenBank/DDBJ whole genome shotgun (WGS) entry which is preliminary data.</text>
</comment>
<dbReference type="Pfam" id="PF00104">
    <property type="entry name" value="Hormone_recep"/>
    <property type="match status" value="1"/>
</dbReference>
<dbReference type="InterPro" id="IPR035500">
    <property type="entry name" value="NHR-like_dom_sf"/>
</dbReference>
<reference evidence="5 6" key="1">
    <citation type="submission" date="2014-10" db="EMBL/GenBank/DDBJ databases">
        <title>Draft genome of the hookworm Ancylostoma caninum.</title>
        <authorList>
            <person name="Mitreva M."/>
        </authorList>
    </citation>
    <scope>NUCLEOTIDE SEQUENCE [LARGE SCALE GENOMIC DNA]</scope>
    <source>
        <strain evidence="5 6">Baltimore</strain>
    </source>
</reference>
<dbReference type="Gene3D" id="1.10.565.10">
    <property type="entry name" value="Retinoid X Receptor"/>
    <property type="match status" value="1"/>
</dbReference>
<evidence type="ECO:0000256" key="1">
    <source>
        <dbReference type="ARBA" id="ARBA00023015"/>
    </source>
</evidence>
<dbReference type="InterPro" id="IPR000536">
    <property type="entry name" value="Nucl_hrmn_rcpt_lig-bd"/>
</dbReference>
<keyword evidence="2" id="KW-0804">Transcription</keyword>
<gene>
    <name evidence="5" type="ORF">ANCCAN_09231</name>
</gene>
<protein>
    <recommendedName>
        <fullName evidence="4">NR LBD domain-containing protein</fullName>
    </recommendedName>
</protein>
<keyword evidence="6" id="KW-1185">Reference proteome</keyword>
<evidence type="ECO:0000259" key="4">
    <source>
        <dbReference type="PROSITE" id="PS51843"/>
    </source>
</evidence>
<name>A0A368GK80_ANCCA</name>
<keyword evidence="1" id="KW-0805">Transcription regulation</keyword>
<feature type="domain" description="NR LBD" evidence="4">
    <location>
        <begin position="1"/>
        <end position="164"/>
    </location>
</feature>
<dbReference type="SUPFAM" id="SSF48508">
    <property type="entry name" value="Nuclear receptor ligand-binding domain"/>
    <property type="match status" value="1"/>
</dbReference>
<sequence>MRKTESASKHLCRFYYCKPVSTSSFHLNYVQGIKFSIRNFVSPLATSLQAHVISTFQRIDVTREEYLLLKLIALFEVLDMRFLPNDRFIMEEALTKYRSALVFHIKHSHPELHHEAVVERVSELLGVLTYLESVTEFDNVHMADIIRRNKGNMRGRLTAEVHVQKTQHQ</sequence>
<proteinExistence type="predicted"/>
<accession>A0A368GK80</accession>
<evidence type="ECO:0000256" key="2">
    <source>
        <dbReference type="ARBA" id="ARBA00023163"/>
    </source>
</evidence>
<dbReference type="STRING" id="29170.A0A368GK80"/>
<evidence type="ECO:0000313" key="5">
    <source>
        <dbReference type="EMBL" id="RCN44791.1"/>
    </source>
</evidence>
<dbReference type="EMBL" id="JOJR01000120">
    <property type="protein sequence ID" value="RCN44791.1"/>
    <property type="molecule type" value="Genomic_DNA"/>
</dbReference>
<keyword evidence="3" id="KW-0675">Receptor</keyword>
<dbReference type="Proteomes" id="UP000252519">
    <property type="component" value="Unassembled WGS sequence"/>
</dbReference>
<evidence type="ECO:0000256" key="3">
    <source>
        <dbReference type="ARBA" id="ARBA00023170"/>
    </source>
</evidence>